<feature type="compositionally biased region" description="Low complexity" evidence="2">
    <location>
        <begin position="548"/>
        <end position="575"/>
    </location>
</feature>
<accession>A0A9P6QBH1</accession>
<feature type="compositionally biased region" description="Basic and acidic residues" evidence="2">
    <location>
        <begin position="601"/>
        <end position="616"/>
    </location>
</feature>
<dbReference type="AlphaFoldDB" id="A0A9P6QBH1"/>
<gene>
    <name evidence="3" type="ORF">DFQ27_001739</name>
</gene>
<evidence type="ECO:0000256" key="2">
    <source>
        <dbReference type="SAM" id="MobiDB-lite"/>
    </source>
</evidence>
<evidence type="ECO:0000313" key="4">
    <source>
        <dbReference type="Proteomes" id="UP000807716"/>
    </source>
</evidence>
<comment type="caution">
    <text evidence="3">The sequence shown here is derived from an EMBL/GenBank/DDBJ whole genome shotgun (WGS) entry which is preliminary data.</text>
</comment>
<feature type="region of interest" description="Disordered" evidence="2">
    <location>
        <begin position="548"/>
        <end position="677"/>
    </location>
</feature>
<feature type="compositionally biased region" description="Low complexity" evidence="2">
    <location>
        <begin position="519"/>
        <end position="530"/>
    </location>
</feature>
<feature type="compositionally biased region" description="Polar residues" evidence="2">
    <location>
        <begin position="384"/>
        <end position="399"/>
    </location>
</feature>
<feature type="compositionally biased region" description="Low complexity" evidence="2">
    <location>
        <begin position="471"/>
        <end position="481"/>
    </location>
</feature>
<organism evidence="3 4">
    <name type="scientific">Actinomortierella ambigua</name>
    <dbReference type="NCBI Taxonomy" id="1343610"/>
    <lineage>
        <taxon>Eukaryota</taxon>
        <taxon>Fungi</taxon>
        <taxon>Fungi incertae sedis</taxon>
        <taxon>Mucoromycota</taxon>
        <taxon>Mortierellomycotina</taxon>
        <taxon>Mortierellomycetes</taxon>
        <taxon>Mortierellales</taxon>
        <taxon>Mortierellaceae</taxon>
        <taxon>Actinomortierella</taxon>
    </lineage>
</organism>
<feature type="region of interest" description="Disordered" evidence="2">
    <location>
        <begin position="384"/>
        <end position="530"/>
    </location>
</feature>
<sequence length="677" mass="73221">MNGQDGHEGDNGMDHDGTYPIDLLATVASQATATFHPPQLAHADEELLNKGQDMDNIPTVDDPSAAMPPPLSPIQRTRGARGRGRGGDRPRGSRGNRGANRGPSRGASRGSDGAGRGAIAQDTQEAGAAVPEEGWNPNVDLMTDLFESVMSAREVAQPLSRTLPHTTGSLDRVAPSTSVGSTTANVHELDAMELDSLPADQTLDRRPQPLATKPVYKKRPTKQVPHIADESVSTSASCTSDGLIRRGGIDSWRDRRMGSRQEYNRPRHQNAYDANEQLLEQRVTSTIQKKRPRKGTSAFAEGSKQAKTVGESLERHEVSMLDKIKKLYSRPLPHRDVVRMLQMELDSEEKMLQQMEERLQAEMTRLKVEEEVLIEMLEMSTNTTMDVSMFTPQESSTIKQPRRPSASDTTVAAAAAALPPRPSRPSRPPPQPQLELQLEEPEAGIEPPTKESQIPSLPSLPALPQHHRTEPPASAASSNQKPPSPPKPTGRRRSLGGRLSRELAKPAQSPSLHHHRQIPALPSLSAPAPVASTCLPASALLSTPLPTAPARAVSQQAPAAVAPRIQTKPPTSTPVVLPPIPPLGGAGSSDSSFMAALNILEQHERADKKRKERGEDGGDDTEEEEDSNSDESGENDDDDDDDDEEDNSDYEEEDEEAARSALRSMLAQIGDTPFPSG</sequence>
<feature type="region of interest" description="Disordered" evidence="2">
    <location>
        <begin position="160"/>
        <end position="181"/>
    </location>
</feature>
<evidence type="ECO:0000313" key="3">
    <source>
        <dbReference type="EMBL" id="KAG0263487.1"/>
    </source>
</evidence>
<feature type="coiled-coil region" evidence="1">
    <location>
        <begin position="338"/>
        <end position="372"/>
    </location>
</feature>
<reference evidence="3" key="1">
    <citation type="journal article" date="2020" name="Fungal Divers.">
        <title>Resolving the Mortierellaceae phylogeny through synthesis of multi-gene phylogenetics and phylogenomics.</title>
        <authorList>
            <person name="Vandepol N."/>
            <person name="Liber J."/>
            <person name="Desiro A."/>
            <person name="Na H."/>
            <person name="Kennedy M."/>
            <person name="Barry K."/>
            <person name="Grigoriev I.V."/>
            <person name="Miller A.N."/>
            <person name="O'Donnell K."/>
            <person name="Stajich J.E."/>
            <person name="Bonito G."/>
        </authorList>
    </citation>
    <scope>NUCLEOTIDE SEQUENCE</scope>
    <source>
        <strain evidence="3">BC1065</strain>
    </source>
</reference>
<evidence type="ECO:0000256" key="1">
    <source>
        <dbReference type="SAM" id="Coils"/>
    </source>
</evidence>
<name>A0A9P6QBH1_9FUNG</name>
<feature type="compositionally biased region" description="Low complexity" evidence="2">
    <location>
        <begin position="96"/>
        <end position="111"/>
    </location>
</feature>
<protein>
    <submittedName>
        <fullName evidence="3">Uncharacterized protein</fullName>
    </submittedName>
</protein>
<feature type="compositionally biased region" description="Acidic residues" evidence="2">
    <location>
        <begin position="617"/>
        <end position="656"/>
    </location>
</feature>
<dbReference type="OrthoDB" id="2449556at2759"/>
<dbReference type="EMBL" id="JAAAJB010000160">
    <property type="protein sequence ID" value="KAG0263487.1"/>
    <property type="molecule type" value="Genomic_DNA"/>
</dbReference>
<keyword evidence="4" id="KW-1185">Reference proteome</keyword>
<feature type="region of interest" description="Disordered" evidence="2">
    <location>
        <begin position="35"/>
        <end position="138"/>
    </location>
</feature>
<dbReference type="Proteomes" id="UP000807716">
    <property type="component" value="Unassembled WGS sequence"/>
</dbReference>
<proteinExistence type="predicted"/>
<feature type="compositionally biased region" description="Pro residues" evidence="2">
    <location>
        <begin position="419"/>
        <end position="432"/>
    </location>
</feature>
<feature type="region of interest" description="Disordered" evidence="2">
    <location>
        <begin position="218"/>
        <end position="239"/>
    </location>
</feature>
<keyword evidence="1" id="KW-0175">Coiled coil</keyword>
<feature type="region of interest" description="Disordered" evidence="2">
    <location>
        <begin position="286"/>
        <end position="311"/>
    </location>
</feature>